<protein>
    <submittedName>
        <fullName evidence="1">Uncharacterized protein</fullName>
    </submittedName>
</protein>
<keyword evidence="2" id="KW-1185">Reference proteome</keyword>
<proteinExistence type="predicted"/>
<evidence type="ECO:0000313" key="2">
    <source>
        <dbReference type="Proteomes" id="UP000054928"/>
    </source>
</evidence>
<organism evidence="1 2">
    <name type="scientific">Plasmopara halstedii</name>
    <name type="common">Downy mildew of sunflower</name>
    <dbReference type="NCBI Taxonomy" id="4781"/>
    <lineage>
        <taxon>Eukaryota</taxon>
        <taxon>Sar</taxon>
        <taxon>Stramenopiles</taxon>
        <taxon>Oomycota</taxon>
        <taxon>Peronosporomycetes</taxon>
        <taxon>Peronosporales</taxon>
        <taxon>Peronosporaceae</taxon>
        <taxon>Plasmopara</taxon>
    </lineage>
</organism>
<dbReference type="EMBL" id="CCYD01003042">
    <property type="protein sequence ID" value="CEG48821.1"/>
    <property type="molecule type" value="Genomic_DNA"/>
</dbReference>
<accession>A0A0P1B3X7</accession>
<name>A0A0P1B3X7_PLAHL</name>
<evidence type="ECO:0000313" key="1">
    <source>
        <dbReference type="EMBL" id="CEG48821.1"/>
    </source>
</evidence>
<dbReference type="AlphaFoldDB" id="A0A0P1B3X7"/>
<dbReference type="RefSeq" id="XP_024585190.1">
    <property type="nucleotide sequence ID" value="XM_024719941.1"/>
</dbReference>
<reference evidence="2" key="1">
    <citation type="submission" date="2014-09" db="EMBL/GenBank/DDBJ databases">
        <authorList>
            <person name="Sharma Rahul"/>
            <person name="Thines Marco"/>
        </authorList>
    </citation>
    <scope>NUCLEOTIDE SEQUENCE [LARGE SCALE GENOMIC DNA]</scope>
</reference>
<sequence length="99" mass="11659">MWHFIYHQDRHVLPVCSGSVIERLRVPYTNRSNVTHTLSQQKVEAWYPEEPNIAVRSALTIGFAKRPKYLRFFYPSIQHIDLKLSSFDRARDINVDADT</sequence>
<dbReference type="Proteomes" id="UP000054928">
    <property type="component" value="Unassembled WGS sequence"/>
</dbReference>
<dbReference type="GeneID" id="36401676"/>